<dbReference type="PANTHER" id="PTHR10454">
    <property type="entry name" value="CASPASE"/>
    <property type="match status" value="1"/>
</dbReference>
<dbReference type="EMBL" id="KZ308126">
    <property type="protein sequence ID" value="KAG8222199.1"/>
    <property type="molecule type" value="Genomic_DNA"/>
</dbReference>
<dbReference type="InterPro" id="IPR033139">
    <property type="entry name" value="Caspase_cys_AS"/>
</dbReference>
<evidence type="ECO:0000256" key="5">
    <source>
        <dbReference type="ARBA" id="ARBA00023145"/>
    </source>
</evidence>
<dbReference type="PROSITE" id="PS50208">
    <property type="entry name" value="CASPASE_P20"/>
    <property type="match status" value="1"/>
</dbReference>
<dbReference type="SUPFAM" id="SSF52129">
    <property type="entry name" value="Caspase-like"/>
    <property type="match status" value="1"/>
</dbReference>
<comment type="similarity">
    <text evidence="1 6">Belongs to the peptidase C14A family.</text>
</comment>
<dbReference type="GO" id="GO:0005737">
    <property type="term" value="C:cytoplasm"/>
    <property type="evidence" value="ECO:0007669"/>
    <property type="project" value="TreeGrafter"/>
</dbReference>
<dbReference type="GO" id="GO:0006508">
    <property type="term" value="P:proteolysis"/>
    <property type="evidence" value="ECO:0007669"/>
    <property type="project" value="UniProtKB-KW"/>
</dbReference>
<dbReference type="PRINTS" id="PR00376">
    <property type="entry name" value="IL1BCENZYME"/>
</dbReference>
<evidence type="ECO:0000259" key="7">
    <source>
        <dbReference type="PROSITE" id="PS50207"/>
    </source>
</evidence>
<reference evidence="9" key="1">
    <citation type="submission" date="2013-04" db="EMBL/GenBank/DDBJ databases">
        <authorList>
            <person name="Qu J."/>
            <person name="Murali S.C."/>
            <person name="Bandaranaike D."/>
            <person name="Bellair M."/>
            <person name="Blankenburg K."/>
            <person name="Chao H."/>
            <person name="Dinh H."/>
            <person name="Doddapaneni H."/>
            <person name="Downs B."/>
            <person name="Dugan-Rocha S."/>
            <person name="Elkadiri S."/>
            <person name="Gnanaolivu R.D."/>
            <person name="Hernandez B."/>
            <person name="Javaid M."/>
            <person name="Jayaseelan J.C."/>
            <person name="Lee S."/>
            <person name="Li M."/>
            <person name="Ming W."/>
            <person name="Munidasa M."/>
            <person name="Muniz J."/>
            <person name="Nguyen L."/>
            <person name="Ongeri F."/>
            <person name="Osuji N."/>
            <person name="Pu L.-L."/>
            <person name="Puazo M."/>
            <person name="Qu C."/>
            <person name="Quiroz J."/>
            <person name="Raj R."/>
            <person name="Weissenberger G."/>
            <person name="Xin Y."/>
            <person name="Zou X."/>
            <person name="Han Y."/>
            <person name="Richards S."/>
            <person name="Worley K."/>
            <person name="Muzny D."/>
            <person name="Gibbs R."/>
        </authorList>
    </citation>
    <scope>NUCLEOTIDE SEQUENCE</scope>
    <source>
        <strain evidence="9">Sampled in the wild</strain>
    </source>
</reference>
<evidence type="ECO:0000256" key="4">
    <source>
        <dbReference type="ARBA" id="ARBA00022807"/>
    </source>
</evidence>
<dbReference type="OrthoDB" id="6116485at2759"/>
<evidence type="ECO:0000259" key="8">
    <source>
        <dbReference type="PROSITE" id="PS50208"/>
    </source>
</evidence>
<protein>
    <recommendedName>
        <fullName evidence="11">Caspase-3</fullName>
    </recommendedName>
</protein>
<evidence type="ECO:0000313" key="9">
    <source>
        <dbReference type="EMBL" id="KAG8222199.1"/>
    </source>
</evidence>
<dbReference type="AlphaFoldDB" id="A0A8K0NWF1"/>
<sequence length="287" mass="33467">MRSPVRYIGWHACEQILVGHDGQRTSHLTSSPFTEDELKKYCKYKMNHAKRGIALIFNHERFKKNTQRRRRGAAEDGRVLSSTVENLGFEVRLHKNKKWSKMKKIISRVAKEDHSDHDCLLVAIMTHGKKNGILYARDCPYDAEEVWNSFTAEKVTTLAGKPKIFLFQACRGKKLEESTIIKSFSRDSVEGRFIIPYNVDFLMRVLSGYYSWRNKIEGSWFIQDLCKDLNEYARTEEMLSILTNTLRRVAYTRCSNVPTDPDKDGRQEMPVFSSTLTKLLYFYETSH</sequence>
<accession>A0A8K0NWF1</accession>
<dbReference type="GO" id="GO:0043525">
    <property type="term" value="P:positive regulation of neuron apoptotic process"/>
    <property type="evidence" value="ECO:0007669"/>
    <property type="project" value="TreeGrafter"/>
</dbReference>
<dbReference type="PROSITE" id="PS01121">
    <property type="entry name" value="CASPASE_HIS"/>
    <property type="match status" value="1"/>
</dbReference>
<organism evidence="9 10">
    <name type="scientific">Ladona fulva</name>
    <name type="common">Scarce chaser dragonfly</name>
    <name type="synonym">Libellula fulva</name>
    <dbReference type="NCBI Taxonomy" id="123851"/>
    <lineage>
        <taxon>Eukaryota</taxon>
        <taxon>Metazoa</taxon>
        <taxon>Ecdysozoa</taxon>
        <taxon>Arthropoda</taxon>
        <taxon>Hexapoda</taxon>
        <taxon>Insecta</taxon>
        <taxon>Pterygota</taxon>
        <taxon>Palaeoptera</taxon>
        <taxon>Odonata</taxon>
        <taxon>Epiprocta</taxon>
        <taxon>Anisoptera</taxon>
        <taxon>Libelluloidea</taxon>
        <taxon>Libellulidae</taxon>
        <taxon>Ladona</taxon>
    </lineage>
</organism>
<dbReference type="InterPro" id="IPR029030">
    <property type="entry name" value="Caspase-like_dom_sf"/>
</dbReference>
<dbReference type="InterPro" id="IPR016129">
    <property type="entry name" value="Caspase_his_AS"/>
</dbReference>
<feature type="domain" description="Caspase family p10" evidence="7">
    <location>
        <begin position="208"/>
        <end position="284"/>
    </location>
</feature>
<dbReference type="PANTHER" id="PTHR10454:SF232">
    <property type="entry name" value="AT03047P-RELATED"/>
    <property type="match status" value="1"/>
</dbReference>
<dbReference type="InterPro" id="IPR001309">
    <property type="entry name" value="Pept_C14_p20"/>
</dbReference>
<keyword evidence="10" id="KW-1185">Reference proteome</keyword>
<evidence type="ECO:0000256" key="1">
    <source>
        <dbReference type="ARBA" id="ARBA00010134"/>
    </source>
</evidence>
<dbReference type="InterPro" id="IPR015917">
    <property type="entry name" value="Pept_C14A"/>
</dbReference>
<keyword evidence="3" id="KW-0378">Hydrolase</keyword>
<dbReference type="InterPro" id="IPR002138">
    <property type="entry name" value="Pept_C14_p10"/>
</dbReference>
<dbReference type="PROSITE" id="PS01122">
    <property type="entry name" value="CASPASE_CYS"/>
    <property type="match status" value="1"/>
</dbReference>
<name>A0A8K0NWF1_LADFU</name>
<dbReference type="GO" id="GO:0004197">
    <property type="term" value="F:cysteine-type endopeptidase activity"/>
    <property type="evidence" value="ECO:0007669"/>
    <property type="project" value="InterPro"/>
</dbReference>
<evidence type="ECO:0000256" key="6">
    <source>
        <dbReference type="RuleBase" id="RU003971"/>
    </source>
</evidence>
<dbReference type="InterPro" id="IPR002398">
    <property type="entry name" value="Pept_C14"/>
</dbReference>
<evidence type="ECO:0000256" key="3">
    <source>
        <dbReference type="ARBA" id="ARBA00022801"/>
    </source>
</evidence>
<dbReference type="Gene3D" id="3.40.50.1460">
    <property type="match status" value="1"/>
</dbReference>
<dbReference type="Pfam" id="PF00656">
    <property type="entry name" value="Peptidase_C14"/>
    <property type="match status" value="1"/>
</dbReference>
<dbReference type="InterPro" id="IPR011600">
    <property type="entry name" value="Pept_C14_caspase"/>
</dbReference>
<keyword evidence="2" id="KW-0645">Protease</keyword>
<comment type="caution">
    <text evidence="9">The sequence shown here is derived from an EMBL/GenBank/DDBJ whole genome shotgun (WGS) entry which is preliminary data.</text>
</comment>
<dbReference type="Proteomes" id="UP000792457">
    <property type="component" value="Unassembled WGS sequence"/>
</dbReference>
<reference evidence="9" key="2">
    <citation type="submission" date="2017-10" db="EMBL/GenBank/DDBJ databases">
        <title>Ladona fulva Genome sequencing and assembly.</title>
        <authorList>
            <person name="Murali S."/>
            <person name="Richards S."/>
            <person name="Bandaranaike D."/>
            <person name="Bellair M."/>
            <person name="Blankenburg K."/>
            <person name="Chao H."/>
            <person name="Dinh H."/>
            <person name="Doddapaneni H."/>
            <person name="Dugan-Rocha S."/>
            <person name="Elkadiri S."/>
            <person name="Gnanaolivu R."/>
            <person name="Hernandez B."/>
            <person name="Skinner E."/>
            <person name="Javaid M."/>
            <person name="Lee S."/>
            <person name="Li M."/>
            <person name="Ming W."/>
            <person name="Munidasa M."/>
            <person name="Muniz J."/>
            <person name="Nguyen L."/>
            <person name="Hughes D."/>
            <person name="Osuji N."/>
            <person name="Pu L.-L."/>
            <person name="Puazo M."/>
            <person name="Qu C."/>
            <person name="Quiroz J."/>
            <person name="Raj R."/>
            <person name="Weissenberger G."/>
            <person name="Xin Y."/>
            <person name="Zou X."/>
            <person name="Han Y."/>
            <person name="Worley K."/>
            <person name="Muzny D."/>
            <person name="Gibbs R."/>
        </authorList>
    </citation>
    <scope>NUCLEOTIDE SEQUENCE</scope>
    <source>
        <strain evidence="9">Sampled in the wild</strain>
    </source>
</reference>
<keyword evidence="5" id="KW-0865">Zymogen</keyword>
<keyword evidence="4" id="KW-0788">Thiol protease</keyword>
<feature type="domain" description="Caspase family p20" evidence="8">
    <location>
        <begin position="50"/>
        <end position="174"/>
    </location>
</feature>
<dbReference type="GO" id="GO:0006915">
    <property type="term" value="P:apoptotic process"/>
    <property type="evidence" value="ECO:0007669"/>
    <property type="project" value="TreeGrafter"/>
</dbReference>
<proteinExistence type="inferred from homology"/>
<evidence type="ECO:0008006" key="11">
    <source>
        <dbReference type="Google" id="ProtNLM"/>
    </source>
</evidence>
<gene>
    <name evidence="9" type="ORF">J437_LFUL001291</name>
</gene>
<dbReference type="PROSITE" id="PS50207">
    <property type="entry name" value="CASPASE_P10"/>
    <property type="match status" value="1"/>
</dbReference>
<dbReference type="SMART" id="SM00115">
    <property type="entry name" value="CASc"/>
    <property type="match status" value="1"/>
</dbReference>
<dbReference type="CDD" id="cd00032">
    <property type="entry name" value="CASc"/>
    <property type="match status" value="1"/>
</dbReference>
<evidence type="ECO:0000256" key="2">
    <source>
        <dbReference type="ARBA" id="ARBA00022670"/>
    </source>
</evidence>
<evidence type="ECO:0000313" key="10">
    <source>
        <dbReference type="Proteomes" id="UP000792457"/>
    </source>
</evidence>